<name>A0ACC1M2Z2_9FUNG</name>
<comment type="caution">
    <text evidence="1">The sequence shown here is derived from an EMBL/GenBank/DDBJ whole genome shotgun (WGS) entry which is preliminary data.</text>
</comment>
<evidence type="ECO:0000313" key="2">
    <source>
        <dbReference type="Proteomes" id="UP001139981"/>
    </source>
</evidence>
<sequence>MGKSKDAKDVKRRRPDPVQAADPSSDTDDNNEVSNKAPTADYEKDLQISFKYADDIARALGSVNADLLIQGFTHLREHIKICNHSLEGDSAQAQLLREACQRVLFEWADQSRDFEAISVAWQFALSNSVARLDGLIPSVVSGLLQAFDSPATHKHGSQLIRLVLDGFMRAVYRAFNTLRSSACASVLQMLYQIVIYSRGEHSDQLRHTFDWTQKSLVALANSRSNVIGFSIRRLWIRFVLAFFSVERCRTFNQLLGARRVISDMFQSVEKDTYQELHTLLDSVFTNIVMNDEVSKSDKARVFGVQLIGNLVKACQNSQDISPQKAGIASPALFVPGQTATDASVLTSDSMAALVTRFLRGLMSFSGHGICFKQYGLYTPPRRLLGGGGEVGASTNEIDDSGDMHNVATFTKNSSSTEMQDLCNSQILRILVVCINPAESKQMASLAIDIMRASPELIAPFWRNYLCSFEPRLSLSYLRNTGFAIKVMSLPLPLPADSEAHYSAPPRLNTLVEHITPYPLDPVLVGRGLNITTAPLVRYRNLLLVDMALRKLSDARAWIRAKARAAMCGSDSARWTQLDQRLLAVVKQRIPQCQRMVSIYRHIMSLAEQGNSISQTNDDLREAECQHAVFSNALMRVMSGYQSHFGELVLDAHFEFGTLISSIYLPDVVSVGKRVTERIRNPMNAHTLLYLLRALSTTPASLVKWMTRVKAVEGAASDGVLHTYLGVILMVFLFAVQPELRLAARSVAAGALQSTGLFDHDANGEEVACWLDALSMLASPHASRNTRLSFIADGGIAKGQDLVLFLEDAVVLSSKLPYKYADRIHTSLLAHSNDDDDGRLPFSPLLSAVVEAAILKLAFRIKSQDGSNWREASSARIAAEMQTNDMCALVSEVVCRIAESCGVEATQRLGRFFAMAAALTLAPRIAKLDADKAPQKVEEEKRYCAKLETAFAEAFQGTTDYLLVAATANVATKAVSVDVLDRVVSEQLRCQLNSACANIEDGLSGLISHFVLVLREHSLAVSAITEWLLEQARGATGTERQAVCIVAITWISAYHRTSLAGGSLWDIATFQSLAPEILQIDDSSFLLAMFRHLLGSKSLVELVASNGSVQRMLVHILLTNKGSTQLCLYAVHLVHRVASQTLGGASSEQQQAALSFVFALVFEHLASFGGALSSKDPKPRRQSAQSLVLEQYSRSFSPLVLNSRGAGVCKILDYSLTVLARRSALIWSNPVAAGKTWHPLVARLETALSDTGNAQVLYLLSLLSILSPAVAEGSRSSLILMIASFARVQSANADILCAATTAVFSLIRDSRDDELEIRGRGVQLAKTYLSSSVVGVWLSALSRKPSAEGTDRVELLERAVRLATEISVPNASTGSSLTRSIELATTELLKIGRLHTMDSEIDVTGALEHMWLRAADKHSYAADQSKHSLLARIVSADDHLRVKACDWIERKLLEDEECITSLNDNRTHCLTVLLHSMSASCMRETESGRIVWDGTSASQQLSSLSLKVGTCLFFSTGSRVVARLRGMASDSSLLFIANVFIQGTQDCSAVDMLRRKLVKAKDKVQPCVYGTLVRSMVLRFELFPTQIDAFLDSFAVLAEFVRLADDVAVASVVA</sequence>
<feature type="non-terminal residue" evidence="1">
    <location>
        <position position="1613"/>
    </location>
</feature>
<organism evidence="1 2">
    <name type="scientific">Coemansia aciculifera</name>
    <dbReference type="NCBI Taxonomy" id="417176"/>
    <lineage>
        <taxon>Eukaryota</taxon>
        <taxon>Fungi</taxon>
        <taxon>Fungi incertae sedis</taxon>
        <taxon>Zoopagomycota</taxon>
        <taxon>Kickxellomycotina</taxon>
        <taxon>Kickxellomycetes</taxon>
        <taxon>Kickxellales</taxon>
        <taxon>Kickxellaceae</taxon>
        <taxon>Coemansia</taxon>
    </lineage>
</organism>
<gene>
    <name evidence="1" type="ORF">IWW38_002530</name>
</gene>
<accession>A0ACC1M2Z2</accession>
<protein>
    <submittedName>
        <fullName evidence="1">Uncharacterized protein</fullName>
    </submittedName>
</protein>
<dbReference type="EMBL" id="JANBVB010000391">
    <property type="protein sequence ID" value="KAJ2894586.1"/>
    <property type="molecule type" value="Genomic_DNA"/>
</dbReference>
<evidence type="ECO:0000313" key="1">
    <source>
        <dbReference type="EMBL" id="KAJ2894586.1"/>
    </source>
</evidence>
<dbReference type="Proteomes" id="UP001139981">
    <property type="component" value="Unassembled WGS sequence"/>
</dbReference>
<reference evidence="1" key="1">
    <citation type="submission" date="2022-07" db="EMBL/GenBank/DDBJ databases">
        <title>Phylogenomic reconstructions and comparative analyses of Kickxellomycotina fungi.</title>
        <authorList>
            <person name="Reynolds N.K."/>
            <person name="Stajich J.E."/>
            <person name="Barry K."/>
            <person name="Grigoriev I.V."/>
            <person name="Crous P."/>
            <person name="Smith M.E."/>
        </authorList>
    </citation>
    <scope>NUCLEOTIDE SEQUENCE</scope>
    <source>
        <strain evidence="1">CBS 190363</strain>
    </source>
</reference>
<keyword evidence="2" id="KW-1185">Reference proteome</keyword>
<proteinExistence type="predicted"/>